<protein>
    <submittedName>
        <fullName evidence="2">Carboxypeptidase regulatory-like domain-containing protein</fullName>
    </submittedName>
</protein>
<reference evidence="2 3" key="1">
    <citation type="submission" date="2018-11" db="EMBL/GenBank/DDBJ databases">
        <authorList>
            <person name="Da X."/>
        </authorList>
    </citation>
    <scope>NUCLEOTIDE SEQUENCE [LARGE SCALE GENOMIC DNA]</scope>
    <source>
        <strain evidence="2 3">S14-144</strain>
    </source>
</reference>
<dbReference type="SUPFAM" id="SSF49452">
    <property type="entry name" value="Starch-binding domain-like"/>
    <property type="match status" value="4"/>
</dbReference>
<keyword evidence="2" id="KW-0645">Protease</keyword>
<keyword evidence="1" id="KW-0472">Membrane</keyword>
<organism evidence="2 3">
    <name type="scientific">Nakamurella antarctica</name>
    <dbReference type="NCBI Taxonomy" id="1902245"/>
    <lineage>
        <taxon>Bacteria</taxon>
        <taxon>Bacillati</taxon>
        <taxon>Actinomycetota</taxon>
        <taxon>Actinomycetes</taxon>
        <taxon>Nakamurellales</taxon>
        <taxon>Nakamurellaceae</taxon>
        <taxon>Nakamurella</taxon>
    </lineage>
</organism>
<dbReference type="Pfam" id="PF13620">
    <property type="entry name" value="CarboxypepD_reg"/>
    <property type="match status" value="3"/>
</dbReference>
<dbReference type="AlphaFoldDB" id="A0A3G8ZMK0"/>
<keyword evidence="2" id="KW-0378">Hydrolase</keyword>
<keyword evidence="1" id="KW-1133">Transmembrane helix</keyword>
<proteinExistence type="predicted"/>
<dbReference type="SUPFAM" id="SSF49464">
    <property type="entry name" value="Carboxypeptidase regulatory domain-like"/>
    <property type="match status" value="1"/>
</dbReference>
<evidence type="ECO:0000256" key="1">
    <source>
        <dbReference type="SAM" id="Phobius"/>
    </source>
</evidence>
<dbReference type="RefSeq" id="WP_124798925.1">
    <property type="nucleotide sequence ID" value="NZ_CP034170.1"/>
</dbReference>
<dbReference type="KEGG" id="nak:EH165_07535"/>
<name>A0A3G8ZMK0_9ACTN</name>
<keyword evidence="2" id="KW-0121">Carboxypeptidase</keyword>
<dbReference type="GO" id="GO:0030246">
    <property type="term" value="F:carbohydrate binding"/>
    <property type="evidence" value="ECO:0007669"/>
    <property type="project" value="InterPro"/>
</dbReference>
<dbReference type="Gene3D" id="2.60.40.1120">
    <property type="entry name" value="Carboxypeptidase-like, regulatory domain"/>
    <property type="match status" value="4"/>
</dbReference>
<accession>A0A3G8ZMK0</accession>
<dbReference type="OrthoDB" id="176752at2"/>
<keyword evidence="1" id="KW-0812">Transmembrane</keyword>
<gene>
    <name evidence="2" type="ORF">EH165_07535</name>
</gene>
<dbReference type="GO" id="GO:0004180">
    <property type="term" value="F:carboxypeptidase activity"/>
    <property type="evidence" value="ECO:0007669"/>
    <property type="project" value="UniProtKB-KW"/>
</dbReference>
<sequence>MRITTELEELDLVPGESAEFAVDVINTGDLIEGVSARIIGLSSSLVKSYPLVLPLFPDSTGRMVLTLTLPASFPAGRHPLSVEVKSRTRDTDASYTDIDLIVPPHPGLLVSAHPKMVRSRRSSRFVLTLTNPGNVALDVRLTASDPQAAMSIKCSPSTVTVPAGATLEPIVEVKSRRVFLGSDTDKPITVAAAGVPVRTLPLRTQGRGLRITEVSTLLAAAPDRPVVAEPISTLALAPEPLTEASCVLTVRHRPYFTRGLLTVVILLTILLIWAAVFLFGLNQVFTGDPQTKSAPASFFAASSQVAALNAAAAAGEPPPTGPAAGAQPALAPAGALPKDGTLPAGLGGAIGGTVTAMSNGAPVGRILVEAQRQDRSGAWISASSAATQADGSYEVSGLFPGRYVLRLSADGFQTAFAPGVSNVGAASPVEVNAGAATANVNAVITGNPATITGKIDPGDNLLPVVSQVTVTPIGGTGMAPVVPPVATDADGKYSIPDLPAPFTYELSFTTPGYQATSIRSTVTGGSQRFEPTVVLGTAPGSITGLVTDGIAGLGGVAVATSVDGKDVVTGTPTTGSVGQFALAELPTPATYVLTFSAKNYATQTIVVDLGPGEVLGNLKVPMVGGTGLVSGRLVDASGKGLGGATVTVGGTENPPTTTTVTDGDVGSFSLAGLPSPGSYTITFRLPEYADQTVPLTLTSESPPSSLLVTMASSLGRITGRVLDAAGNPMIGIAVTATDGKRLWPSTTTAASGGQPSGGFVIAQLPVGPYTLTARTADGRTVTALVPVQAGMVAATNFTIPGGQ</sequence>
<keyword evidence="3" id="KW-1185">Reference proteome</keyword>
<reference evidence="2 3" key="2">
    <citation type="submission" date="2018-12" db="EMBL/GenBank/DDBJ databases">
        <title>Nakamurella antarcticus sp. nov., isolated from Antarctica South Shetland Islands soil.</title>
        <authorList>
            <person name="Peng F."/>
        </authorList>
    </citation>
    <scope>NUCLEOTIDE SEQUENCE [LARGE SCALE GENOMIC DNA]</scope>
    <source>
        <strain evidence="2 3">S14-144</strain>
    </source>
</reference>
<dbReference type="InterPro" id="IPR013784">
    <property type="entry name" value="Carb-bd-like_fold"/>
</dbReference>
<feature type="transmembrane region" description="Helical" evidence="1">
    <location>
        <begin position="260"/>
        <end position="281"/>
    </location>
</feature>
<evidence type="ECO:0000313" key="3">
    <source>
        <dbReference type="Proteomes" id="UP000268084"/>
    </source>
</evidence>
<dbReference type="EMBL" id="CP034170">
    <property type="protein sequence ID" value="AZI58015.1"/>
    <property type="molecule type" value="Genomic_DNA"/>
</dbReference>
<evidence type="ECO:0000313" key="2">
    <source>
        <dbReference type="EMBL" id="AZI58015.1"/>
    </source>
</evidence>
<dbReference type="Proteomes" id="UP000268084">
    <property type="component" value="Chromosome"/>
</dbReference>
<dbReference type="InterPro" id="IPR008969">
    <property type="entry name" value="CarboxyPept-like_regulatory"/>
</dbReference>